<gene>
    <name evidence="1" type="ORF">SDC9_105538</name>
</gene>
<sequence>MVCGLFCFAVRVQHAGAGLAGSTGSIWLAGSTGRFDPCKAPAGSAGEPFVSRLRRAERLLNCASPPPANGRGRACFTCFSPAKTLPSPVQTAFRTGRPLPESFRPRLFPAGGTRWWPADYSENSAEGWDAALWDIAG</sequence>
<evidence type="ECO:0000313" key="1">
    <source>
        <dbReference type="EMBL" id="MPM58705.1"/>
    </source>
</evidence>
<dbReference type="EMBL" id="VSSQ01016911">
    <property type="protein sequence ID" value="MPM58705.1"/>
    <property type="molecule type" value="Genomic_DNA"/>
</dbReference>
<dbReference type="AlphaFoldDB" id="A0A645AZQ9"/>
<comment type="caution">
    <text evidence="1">The sequence shown here is derived from an EMBL/GenBank/DDBJ whole genome shotgun (WGS) entry which is preliminary data.</text>
</comment>
<accession>A0A645AZQ9</accession>
<name>A0A645AZQ9_9ZZZZ</name>
<reference evidence="1" key="1">
    <citation type="submission" date="2019-08" db="EMBL/GenBank/DDBJ databases">
        <authorList>
            <person name="Kucharzyk K."/>
            <person name="Murdoch R.W."/>
            <person name="Higgins S."/>
            <person name="Loffler F."/>
        </authorList>
    </citation>
    <scope>NUCLEOTIDE SEQUENCE</scope>
</reference>
<protein>
    <submittedName>
        <fullName evidence="1">Uncharacterized protein</fullName>
    </submittedName>
</protein>
<organism evidence="1">
    <name type="scientific">bioreactor metagenome</name>
    <dbReference type="NCBI Taxonomy" id="1076179"/>
    <lineage>
        <taxon>unclassified sequences</taxon>
        <taxon>metagenomes</taxon>
        <taxon>ecological metagenomes</taxon>
    </lineage>
</organism>
<proteinExistence type="predicted"/>